<dbReference type="InterPro" id="IPR003325">
    <property type="entry name" value="TerD"/>
</dbReference>
<dbReference type="PROSITE" id="PS50234">
    <property type="entry name" value="VWFA"/>
    <property type="match status" value="1"/>
</dbReference>
<proteinExistence type="predicted"/>
<reference evidence="3 4" key="1">
    <citation type="submission" date="2016-04" db="EMBL/GenBank/DDBJ databases">
        <title>Draft genome sequence of Janthinobacterium psychrotolerans sp. nov., isolated from freshwater sediments in Denmark.</title>
        <authorList>
            <person name="Gong X."/>
            <person name="Skrivergaard S."/>
            <person name="Korsgaard B.S."/>
            <person name="Schreiber L."/>
            <person name="Marshall I.P."/>
            <person name="Finster K."/>
            <person name="Schramm A."/>
        </authorList>
    </citation>
    <scope>NUCLEOTIDE SEQUENCE [LARGE SCALE GENOMIC DNA]</scope>
    <source>
        <strain evidence="3 4">S3-2</strain>
    </source>
</reference>
<protein>
    <submittedName>
        <fullName evidence="3">Stress response protein SCP2</fullName>
    </submittedName>
</protein>
<dbReference type="OrthoDB" id="5756874at2"/>
<evidence type="ECO:0000313" key="3">
    <source>
        <dbReference type="EMBL" id="OBV36999.1"/>
    </source>
</evidence>
<name>A0A1A7BW74_9BURK</name>
<dbReference type="Pfam" id="PF10138">
    <property type="entry name" value="vWA-TerF-like"/>
    <property type="match status" value="2"/>
</dbReference>
<evidence type="ECO:0000313" key="4">
    <source>
        <dbReference type="Proteomes" id="UP000092713"/>
    </source>
</evidence>
<dbReference type="RefSeq" id="WP_065310020.1">
    <property type="nucleotide sequence ID" value="NZ_LOCQ01000061.1"/>
</dbReference>
<dbReference type="GO" id="GO:0046690">
    <property type="term" value="P:response to tellurium ion"/>
    <property type="evidence" value="ECO:0007669"/>
    <property type="project" value="UniProtKB-KW"/>
</dbReference>
<keyword evidence="4" id="KW-1185">Reference proteome</keyword>
<dbReference type="Pfam" id="PF02342">
    <property type="entry name" value="TerD"/>
    <property type="match status" value="1"/>
</dbReference>
<evidence type="ECO:0000256" key="1">
    <source>
        <dbReference type="ARBA" id="ARBA00022686"/>
    </source>
</evidence>
<feature type="domain" description="VWFA" evidence="2">
    <location>
        <begin position="220"/>
        <end position="429"/>
    </location>
</feature>
<organism evidence="3 4">
    <name type="scientific">Janthinobacterium psychrotolerans</name>
    <dbReference type="NCBI Taxonomy" id="1747903"/>
    <lineage>
        <taxon>Bacteria</taxon>
        <taxon>Pseudomonadati</taxon>
        <taxon>Pseudomonadota</taxon>
        <taxon>Betaproteobacteria</taxon>
        <taxon>Burkholderiales</taxon>
        <taxon>Oxalobacteraceae</taxon>
        <taxon>Janthinobacterium</taxon>
    </lineage>
</organism>
<dbReference type="InterPro" id="IPR051324">
    <property type="entry name" value="Stress/Tellurium_Resist"/>
</dbReference>
<dbReference type="AlphaFoldDB" id="A0A1A7BW74"/>
<dbReference type="PANTHER" id="PTHR32097:SF3">
    <property type="entry name" value="TELLURITE RESISTANCE PROTEIN"/>
    <property type="match status" value="1"/>
</dbReference>
<dbReference type="STRING" id="1747903.ASR47_100250"/>
<dbReference type="CDD" id="cd06974">
    <property type="entry name" value="TerD_like"/>
    <property type="match status" value="1"/>
</dbReference>
<dbReference type="SUPFAM" id="SSF53300">
    <property type="entry name" value="vWA-like"/>
    <property type="match status" value="1"/>
</dbReference>
<accession>A0A1A7BW74</accession>
<dbReference type="InterPro" id="IPR036465">
    <property type="entry name" value="vWFA_dom_sf"/>
</dbReference>
<dbReference type="PATRIC" id="fig|1747903.4.peg.491"/>
<dbReference type="PANTHER" id="PTHR32097">
    <property type="entry name" value="CAMP-BINDING PROTEIN 1-RELATED"/>
    <property type="match status" value="1"/>
</dbReference>
<sequence>MSLQKGQKLKLDSGTVAADLAVRCTVKAPFHIDVSCFGLDANGKLSDDAYMVFYNQAASPREEIRLLADVPDSQFMLRLPALPAQIDKLVFAAAIDPAHSQTMRELGSLEFRLGEHVFALSGADFSGEKAIMVAELYRKDGDWRLGVNGQGFNGGLDALLVHFGGALAPAAAATAPAPAPAPARVSLEKRFEQKAPQLVSLAKIAGVSLAKNKLERVRAKVAFVIDASGSMKQQYERGQVQEVVNRVFPLGVHFDDDEALETWAFGNKSKQLSNVTFGNFKDYVTQEAGGWFQWMMDVQSNTNNEPVVIRQVIEHFSGLAPPEADADNKGFFGLKKVFPKGFAPAITARAPVFVLFISDGGVSENSEIQFLIRWASTLPIFWQFIGIGGSGYGALAKLDELSKRHIDNANFFAVDDLRQISEAELYDRMMKEFPMWLKEARARNMIVDYEV</sequence>
<dbReference type="InterPro" id="IPR019303">
    <property type="entry name" value="vWA_TerF_C"/>
</dbReference>
<evidence type="ECO:0000259" key="2">
    <source>
        <dbReference type="PROSITE" id="PS50234"/>
    </source>
</evidence>
<gene>
    <name evidence="3" type="ORF">ASR47_100250</name>
</gene>
<comment type="caution">
    <text evidence="3">The sequence shown here is derived from an EMBL/GenBank/DDBJ whole genome shotgun (WGS) entry which is preliminary data.</text>
</comment>
<keyword evidence="1" id="KW-0778">Tellurium resistance</keyword>
<dbReference type="Proteomes" id="UP000092713">
    <property type="component" value="Unassembled WGS sequence"/>
</dbReference>
<dbReference type="EMBL" id="LOCQ01000061">
    <property type="protein sequence ID" value="OBV36999.1"/>
    <property type="molecule type" value="Genomic_DNA"/>
</dbReference>
<dbReference type="InterPro" id="IPR002035">
    <property type="entry name" value="VWF_A"/>
</dbReference>
<dbReference type="Gene3D" id="2.60.60.30">
    <property type="entry name" value="sav2460 like domains"/>
    <property type="match status" value="1"/>
</dbReference>